<organism evidence="1">
    <name type="scientific">Rhizophora mucronata</name>
    <name type="common">Asiatic mangrove</name>
    <dbReference type="NCBI Taxonomy" id="61149"/>
    <lineage>
        <taxon>Eukaryota</taxon>
        <taxon>Viridiplantae</taxon>
        <taxon>Streptophyta</taxon>
        <taxon>Embryophyta</taxon>
        <taxon>Tracheophyta</taxon>
        <taxon>Spermatophyta</taxon>
        <taxon>Magnoliopsida</taxon>
        <taxon>eudicotyledons</taxon>
        <taxon>Gunneridae</taxon>
        <taxon>Pentapetalae</taxon>
        <taxon>rosids</taxon>
        <taxon>fabids</taxon>
        <taxon>Malpighiales</taxon>
        <taxon>Rhizophoraceae</taxon>
        <taxon>Rhizophora</taxon>
    </lineage>
</organism>
<accession>A0A2P2QVV9</accession>
<dbReference type="EMBL" id="GGEC01090611">
    <property type="protein sequence ID" value="MBX71095.1"/>
    <property type="molecule type" value="Transcribed_RNA"/>
</dbReference>
<protein>
    <submittedName>
        <fullName evidence="1">Uncharacterized protein</fullName>
    </submittedName>
</protein>
<proteinExistence type="predicted"/>
<reference evidence="1" key="1">
    <citation type="submission" date="2018-02" db="EMBL/GenBank/DDBJ databases">
        <title>Rhizophora mucronata_Transcriptome.</title>
        <authorList>
            <person name="Meera S.P."/>
            <person name="Sreeshan A."/>
            <person name="Augustine A."/>
        </authorList>
    </citation>
    <scope>NUCLEOTIDE SEQUENCE</scope>
    <source>
        <tissue evidence="1">Leaf</tissue>
    </source>
</reference>
<evidence type="ECO:0000313" key="1">
    <source>
        <dbReference type="EMBL" id="MBX71095.1"/>
    </source>
</evidence>
<dbReference type="AlphaFoldDB" id="A0A2P2QVV9"/>
<sequence length="31" mass="3362">MYPISSVTISFLPGIEMALSPFKGHLAMAHD</sequence>
<name>A0A2P2QVV9_RHIMU</name>